<keyword evidence="9" id="KW-0675">Receptor</keyword>
<evidence type="ECO:0000256" key="4">
    <source>
        <dbReference type="ARBA" id="ARBA00022692"/>
    </source>
</evidence>
<feature type="compositionally biased region" description="Basic and acidic residues" evidence="11">
    <location>
        <begin position="246"/>
        <end position="283"/>
    </location>
</feature>
<dbReference type="GO" id="GO:0005886">
    <property type="term" value="C:plasma membrane"/>
    <property type="evidence" value="ECO:0007669"/>
    <property type="project" value="UniProtKB-SubCell"/>
</dbReference>
<dbReference type="Proteomes" id="UP001488838">
    <property type="component" value="Unassembled WGS sequence"/>
</dbReference>
<keyword evidence="14" id="KW-1185">Reference proteome</keyword>
<feature type="compositionally biased region" description="Basic and acidic residues" evidence="11">
    <location>
        <begin position="299"/>
        <end position="309"/>
    </location>
</feature>
<dbReference type="SUPFAM" id="SSF81321">
    <property type="entry name" value="Family A G protein-coupled receptor-like"/>
    <property type="match status" value="1"/>
</dbReference>
<comment type="subcellular location">
    <subcellularLocation>
        <location evidence="1">Cell membrane</location>
        <topology evidence="1">Multi-pass membrane protein</topology>
    </subcellularLocation>
</comment>
<feature type="compositionally biased region" description="Basic and acidic residues" evidence="11">
    <location>
        <begin position="60"/>
        <end position="69"/>
    </location>
</feature>
<evidence type="ECO:0000256" key="8">
    <source>
        <dbReference type="ARBA" id="ARBA00023136"/>
    </source>
</evidence>
<evidence type="ECO:0000313" key="14">
    <source>
        <dbReference type="Proteomes" id="UP001488838"/>
    </source>
</evidence>
<comment type="caution">
    <text evidence="13">The sequence shown here is derived from an EMBL/GenBank/DDBJ whole genome shotgun (WGS) entry which is preliminary data.</text>
</comment>
<keyword evidence="4 12" id="KW-0812">Transmembrane</keyword>
<evidence type="ECO:0000256" key="9">
    <source>
        <dbReference type="ARBA" id="ARBA00023170"/>
    </source>
</evidence>
<evidence type="ECO:0000256" key="5">
    <source>
        <dbReference type="ARBA" id="ARBA00022725"/>
    </source>
</evidence>
<organism evidence="13 14">
    <name type="scientific">Myodes glareolus</name>
    <name type="common">Bank vole</name>
    <name type="synonym">Clethrionomys glareolus</name>
    <dbReference type="NCBI Taxonomy" id="447135"/>
    <lineage>
        <taxon>Eukaryota</taxon>
        <taxon>Metazoa</taxon>
        <taxon>Chordata</taxon>
        <taxon>Craniata</taxon>
        <taxon>Vertebrata</taxon>
        <taxon>Euteleostomi</taxon>
        <taxon>Mammalia</taxon>
        <taxon>Eutheria</taxon>
        <taxon>Euarchontoglires</taxon>
        <taxon>Glires</taxon>
        <taxon>Rodentia</taxon>
        <taxon>Myomorpha</taxon>
        <taxon>Muroidea</taxon>
        <taxon>Cricetidae</taxon>
        <taxon>Arvicolinae</taxon>
        <taxon>Myodes</taxon>
    </lineage>
</organism>
<dbReference type="GO" id="GO:0004930">
    <property type="term" value="F:G protein-coupled receptor activity"/>
    <property type="evidence" value="ECO:0007669"/>
    <property type="project" value="UniProtKB-KW"/>
</dbReference>
<sequence length="309" mass="34719">YPKTLFPLPPLLPIPSHSPYSLSSSLTIPKSSQGFLSCGESKFLPPPSGSRKVSIQTGQDPKKPVHADETRPSAIVNGFSVFIWTSGTQSAPMSATFRESGTVEIITILIVLVSYGFIFFAILKMKSAEGRSKVFSTCGAHLTGVSIYHGTIIFMYVQEGEHPNRLDPKNPVYAEETSPSVIVNGFSERLQASHIQKIRPHSENLVGSHARSVTVHLALNLHLAVDGDRDRDSHWNTGLNSLGPNEKQKERECDQRRQDQREPSSEDGWRYRRRPTLEHRTEPPKVQMRSRRMKKMKKEIRTARDVITH</sequence>
<dbReference type="PANTHER" id="PTHR48018">
    <property type="entry name" value="OLFACTORY RECEPTOR"/>
    <property type="match status" value="1"/>
</dbReference>
<evidence type="ECO:0000256" key="10">
    <source>
        <dbReference type="ARBA" id="ARBA00023224"/>
    </source>
</evidence>
<keyword evidence="6 12" id="KW-1133">Transmembrane helix</keyword>
<feature type="region of interest" description="Disordered" evidence="11">
    <location>
        <begin position="45"/>
        <end position="69"/>
    </location>
</feature>
<dbReference type="GO" id="GO:0004984">
    <property type="term" value="F:olfactory receptor activity"/>
    <property type="evidence" value="ECO:0007669"/>
    <property type="project" value="InterPro"/>
</dbReference>
<feature type="compositionally biased region" description="Basic residues" evidence="11">
    <location>
        <begin position="288"/>
        <end position="298"/>
    </location>
</feature>
<reference evidence="13 14" key="1">
    <citation type="journal article" date="2023" name="bioRxiv">
        <title>Conserved and derived expression patterns and positive selection on dental genes reveal complex evolutionary context of ever-growing rodent molars.</title>
        <authorList>
            <person name="Calamari Z.T."/>
            <person name="Song A."/>
            <person name="Cohen E."/>
            <person name="Akter M."/>
            <person name="Roy R.D."/>
            <person name="Hallikas O."/>
            <person name="Christensen M.M."/>
            <person name="Li P."/>
            <person name="Marangoni P."/>
            <person name="Jernvall J."/>
            <person name="Klein O.D."/>
        </authorList>
    </citation>
    <scope>NUCLEOTIDE SEQUENCE [LARGE SCALE GENOMIC DNA]</scope>
    <source>
        <strain evidence="13">V071</strain>
    </source>
</reference>
<name>A0AAW0HFR5_MYOGA</name>
<gene>
    <name evidence="13" type="ORF">U0070_003753</name>
</gene>
<feature type="region of interest" description="Disordered" evidence="11">
    <location>
        <begin position="229"/>
        <end position="309"/>
    </location>
</feature>
<dbReference type="AlphaFoldDB" id="A0AAW0HFR5"/>
<proteinExistence type="predicted"/>
<evidence type="ECO:0000256" key="7">
    <source>
        <dbReference type="ARBA" id="ARBA00023040"/>
    </source>
</evidence>
<keyword evidence="3" id="KW-0716">Sensory transduction</keyword>
<dbReference type="EMBL" id="JBBHLL010000498">
    <property type="protein sequence ID" value="KAK7801528.1"/>
    <property type="molecule type" value="Genomic_DNA"/>
</dbReference>
<evidence type="ECO:0000256" key="12">
    <source>
        <dbReference type="SAM" id="Phobius"/>
    </source>
</evidence>
<keyword evidence="5" id="KW-0552">Olfaction</keyword>
<evidence type="ECO:0000256" key="6">
    <source>
        <dbReference type="ARBA" id="ARBA00022989"/>
    </source>
</evidence>
<evidence type="ECO:0000256" key="1">
    <source>
        <dbReference type="ARBA" id="ARBA00004651"/>
    </source>
</evidence>
<protein>
    <submittedName>
        <fullName evidence="13">Uncharacterized protein</fullName>
    </submittedName>
</protein>
<keyword evidence="10" id="KW-0807">Transducer</keyword>
<dbReference type="Pfam" id="PF13853">
    <property type="entry name" value="7tm_4"/>
    <property type="match status" value="1"/>
</dbReference>
<keyword evidence="7" id="KW-0297">G-protein coupled receptor</keyword>
<evidence type="ECO:0000313" key="13">
    <source>
        <dbReference type="EMBL" id="KAK7801528.1"/>
    </source>
</evidence>
<accession>A0AAW0HFR5</accession>
<evidence type="ECO:0000256" key="3">
    <source>
        <dbReference type="ARBA" id="ARBA00022606"/>
    </source>
</evidence>
<keyword evidence="2" id="KW-1003">Cell membrane</keyword>
<feature type="non-terminal residue" evidence="13">
    <location>
        <position position="1"/>
    </location>
</feature>
<evidence type="ECO:0000256" key="2">
    <source>
        <dbReference type="ARBA" id="ARBA00022475"/>
    </source>
</evidence>
<keyword evidence="8 12" id="KW-0472">Membrane</keyword>
<feature type="transmembrane region" description="Helical" evidence="12">
    <location>
        <begin position="105"/>
        <end position="123"/>
    </location>
</feature>
<dbReference type="InterPro" id="IPR000725">
    <property type="entry name" value="Olfact_rcpt"/>
</dbReference>
<evidence type="ECO:0000256" key="11">
    <source>
        <dbReference type="SAM" id="MobiDB-lite"/>
    </source>
</evidence>